<dbReference type="OrthoDB" id="7428207at2"/>
<organism evidence="1">
    <name type="scientific">Aureimonas frigidaquae</name>
    <dbReference type="NCBI Taxonomy" id="424757"/>
    <lineage>
        <taxon>Bacteria</taxon>
        <taxon>Pseudomonadati</taxon>
        <taxon>Pseudomonadota</taxon>
        <taxon>Alphaproteobacteria</taxon>
        <taxon>Hyphomicrobiales</taxon>
        <taxon>Aurantimonadaceae</taxon>
        <taxon>Aureimonas</taxon>
    </lineage>
</organism>
<proteinExistence type="predicted"/>
<dbReference type="RefSeq" id="WP_062227895.1">
    <property type="nucleotide sequence ID" value="NZ_BBWR01000010.1"/>
</dbReference>
<reference evidence="1" key="1">
    <citation type="journal article" date="2015" name="Proc. Natl. Acad. Sci. U.S.A.">
        <title>Bacterial clade with the ribosomal RNA operon on a small plasmid rather than the chromosome.</title>
        <authorList>
            <person name="Anda M."/>
            <person name="Ohtsubo Y."/>
            <person name="Okubo T."/>
            <person name="Sugawara M."/>
            <person name="Nagata Y."/>
            <person name="Tsuda M."/>
            <person name="Minamisawa K."/>
            <person name="Mitsui H."/>
        </authorList>
    </citation>
    <scope>NUCLEOTIDE SEQUENCE</scope>
    <source>
        <strain evidence="1">JCM 14755</strain>
    </source>
</reference>
<accession>A0A0P0Z253</accession>
<dbReference type="PROSITE" id="PS51257">
    <property type="entry name" value="PROKAR_LIPOPROTEIN"/>
    <property type="match status" value="1"/>
</dbReference>
<evidence type="ECO:0000313" key="1">
    <source>
        <dbReference type="EMBL" id="BAT27868.1"/>
    </source>
</evidence>
<dbReference type="AlphaFoldDB" id="A0A0P0Z253"/>
<evidence type="ECO:0008006" key="2">
    <source>
        <dbReference type="Google" id="ProtNLM"/>
    </source>
</evidence>
<dbReference type="EMBL" id="LC066376">
    <property type="protein sequence ID" value="BAT27868.1"/>
    <property type="molecule type" value="Genomic_DNA"/>
</dbReference>
<protein>
    <recommendedName>
        <fullName evidence="2">Translation initiation factor 2</fullName>
    </recommendedName>
</protein>
<name>A0A0P0Z253_9HYPH</name>
<sequence length="135" mass="14174">MYRIAVSLSLVLVLAGCGTITRGTSDQVSIEVDPADALVRTSYGRVCRGPCTIRAPRGEAFTVTAEKPGFTSQTIEVQPKITLAGATGAARNLMTGVGAVGAGVDVYTGAIYDHEPNPVRFRLRRSEQGPARPGL</sequence>